<comment type="similarity">
    <text evidence="1">Belongs to the UPF0065 (bug) family.</text>
</comment>
<sequence>MNHFGTFARLAAAALLAMANAAHAQTPPATVKILVGFPAGGAPDAVARALAEELRQTANVTVVVENKPGASGKIAIDSLLSAPGDGDTVAVIPASVLALVPQTVKAAKYDSVRDFSTLGSVAEYGFGVAAGPASKATTLAAYKTWAQANAPQSAFATPGNGTPQHFLGAQLEKALGIALTHVPYRGGAAAVGDVIGGQVPLLITTEQLLVPHEGQGKLKTLFITSKERNPKLPNVPTARELGMPQLESVDWFGVFGKAGMTPAKVTQWRAQLDKVLASTRYQDAMKHMGYTVPSKQPDDFPKLLASERAAWAERVKLSGFSAE</sequence>
<dbReference type="Gene3D" id="3.40.190.150">
    <property type="entry name" value="Bordetella uptake gene, domain 1"/>
    <property type="match status" value="1"/>
</dbReference>
<proteinExistence type="inferred from homology"/>
<evidence type="ECO:0000256" key="1">
    <source>
        <dbReference type="ARBA" id="ARBA00006987"/>
    </source>
</evidence>
<dbReference type="InterPro" id="IPR042100">
    <property type="entry name" value="Bug_dom1"/>
</dbReference>
<dbReference type="Proteomes" id="UP001596457">
    <property type="component" value="Unassembled WGS sequence"/>
</dbReference>
<organism evidence="3 4">
    <name type="scientific">Hydrogenophaga defluvii</name>
    <dbReference type="NCBI Taxonomy" id="249410"/>
    <lineage>
        <taxon>Bacteria</taxon>
        <taxon>Pseudomonadati</taxon>
        <taxon>Pseudomonadota</taxon>
        <taxon>Betaproteobacteria</taxon>
        <taxon>Burkholderiales</taxon>
        <taxon>Comamonadaceae</taxon>
        <taxon>Hydrogenophaga</taxon>
    </lineage>
</organism>
<reference evidence="4" key="1">
    <citation type="journal article" date="2019" name="Int. J. Syst. Evol. Microbiol.">
        <title>The Global Catalogue of Microorganisms (GCM) 10K type strain sequencing project: providing services to taxonomists for standard genome sequencing and annotation.</title>
        <authorList>
            <consortium name="The Broad Institute Genomics Platform"/>
            <consortium name="The Broad Institute Genome Sequencing Center for Infectious Disease"/>
            <person name="Wu L."/>
            <person name="Ma J."/>
        </authorList>
    </citation>
    <scope>NUCLEOTIDE SEQUENCE [LARGE SCALE GENOMIC DNA]</scope>
    <source>
        <strain evidence="4">CCUG 53903</strain>
    </source>
</reference>
<dbReference type="PANTHER" id="PTHR42928">
    <property type="entry name" value="TRICARBOXYLATE-BINDING PROTEIN"/>
    <property type="match status" value="1"/>
</dbReference>
<comment type="caution">
    <text evidence="3">The sequence shown here is derived from an EMBL/GenBank/DDBJ whole genome shotgun (WGS) entry which is preliminary data.</text>
</comment>
<dbReference type="SUPFAM" id="SSF53850">
    <property type="entry name" value="Periplasmic binding protein-like II"/>
    <property type="match status" value="1"/>
</dbReference>
<dbReference type="PANTHER" id="PTHR42928:SF5">
    <property type="entry name" value="BLR1237 PROTEIN"/>
    <property type="match status" value="1"/>
</dbReference>
<dbReference type="EMBL" id="JBHTBZ010000016">
    <property type="protein sequence ID" value="MFC7460317.1"/>
    <property type="molecule type" value="Genomic_DNA"/>
</dbReference>
<dbReference type="Gene3D" id="3.40.190.10">
    <property type="entry name" value="Periplasmic binding protein-like II"/>
    <property type="match status" value="1"/>
</dbReference>
<gene>
    <name evidence="3" type="ORF">ACFQU0_07730</name>
</gene>
<dbReference type="RefSeq" id="WP_382199597.1">
    <property type="nucleotide sequence ID" value="NZ_JBHTBZ010000016.1"/>
</dbReference>
<dbReference type="PIRSF" id="PIRSF017082">
    <property type="entry name" value="YflP"/>
    <property type="match status" value="1"/>
</dbReference>
<feature type="chain" id="PRO_5045850650" evidence="2">
    <location>
        <begin position="25"/>
        <end position="323"/>
    </location>
</feature>
<evidence type="ECO:0000256" key="2">
    <source>
        <dbReference type="SAM" id="SignalP"/>
    </source>
</evidence>
<accession>A0ABW2S9Z3</accession>
<evidence type="ECO:0000313" key="3">
    <source>
        <dbReference type="EMBL" id="MFC7460317.1"/>
    </source>
</evidence>
<protein>
    <submittedName>
        <fullName evidence="3">Tripartite tricarboxylate transporter substrate-binding protein</fullName>
    </submittedName>
</protein>
<keyword evidence="4" id="KW-1185">Reference proteome</keyword>
<keyword evidence="2" id="KW-0732">Signal</keyword>
<dbReference type="Pfam" id="PF03401">
    <property type="entry name" value="TctC"/>
    <property type="match status" value="1"/>
</dbReference>
<dbReference type="InterPro" id="IPR005064">
    <property type="entry name" value="BUG"/>
</dbReference>
<evidence type="ECO:0000313" key="4">
    <source>
        <dbReference type="Proteomes" id="UP001596457"/>
    </source>
</evidence>
<feature type="signal peptide" evidence="2">
    <location>
        <begin position="1"/>
        <end position="24"/>
    </location>
</feature>
<name>A0ABW2S9Z3_9BURK</name>